<dbReference type="Pfam" id="PF00069">
    <property type="entry name" value="Pkinase"/>
    <property type="match status" value="1"/>
</dbReference>
<dbReference type="Gene3D" id="3.40.50.300">
    <property type="entry name" value="P-loop containing nucleotide triphosphate hydrolases"/>
    <property type="match status" value="1"/>
</dbReference>
<feature type="binding site" evidence="6">
    <location>
        <position position="44"/>
    </location>
    <ligand>
        <name>ATP</name>
        <dbReference type="ChEBI" id="CHEBI:30616"/>
    </ligand>
</feature>
<feature type="region of interest" description="Disordered" evidence="7">
    <location>
        <begin position="362"/>
        <end position="381"/>
    </location>
</feature>
<gene>
    <name evidence="9" type="ORF">FIV42_23745</name>
</gene>
<keyword evidence="4 6" id="KW-0067">ATP-binding</keyword>
<dbReference type="Gene3D" id="3.30.200.20">
    <property type="entry name" value="Phosphorylase Kinase, domain 1"/>
    <property type="match status" value="1"/>
</dbReference>
<evidence type="ECO:0000313" key="9">
    <source>
        <dbReference type="EMBL" id="QDG53648.1"/>
    </source>
</evidence>
<dbReference type="InterPro" id="IPR041664">
    <property type="entry name" value="AAA_16"/>
</dbReference>
<evidence type="ECO:0000256" key="4">
    <source>
        <dbReference type="ARBA" id="ARBA00022840"/>
    </source>
</evidence>
<dbReference type="SMART" id="SM00028">
    <property type="entry name" value="TPR"/>
    <property type="match status" value="2"/>
</dbReference>
<dbReference type="InterPro" id="IPR000719">
    <property type="entry name" value="Prot_kinase_dom"/>
</dbReference>
<feature type="repeat" description="TPR" evidence="5">
    <location>
        <begin position="1050"/>
        <end position="1083"/>
    </location>
</feature>
<sequence>MANSLGGAPIPCHAFDLLEPLGSGGMAEVWRAEHRAQKTPVAIKVITARQARQSAYVDRFRREVQAVAGLNHPGIVGVFDYGQIPDEAASRHPRLVAGSPFLAMELMSGGSLASLPTSSSWADLRALLASMLDALAHAHARGVIHRDLKPANVLFDRRTDGRLTIKLADFGIAHALRRRCEMPVTNSPSSSVGTPLYMPPEQFEGRWRDFGPWTDLYALGAMAYEMASGHPPFVAENPVKLAIMHMSKAPPRMHPRFDVPAGFEEWVQRLLIKEPHARFERAADAARALAALPDCAPALRQTSPGLPAEAPLPRDPSHEDLADTLFEVVGETLAMPGVEALATQASEHAATEHLPREAFSGLETQSHESTETPAPETPSPLQVPPTWRIAGRQGSSVQLSGAGLGLFGLREIPMVDRDDERDLIWEALRRAVDEGRPRAVLLTGASGTGKSRLTDWMCTRADELGVATVLRASHSHTAAVNEGVAGMLEDYFACWGATREETRERVRAGLERVGGVAEQDPTHDTSDDVSALVELIRPVGETATAEERYRFSSPRERHAVVARLVRRLAGRRAVIIWLDEVQWSSESIALVEHVLRSDREMPVLFVLTARSEALGDDEHVAAKLDALAELPGCVHRDVGNLPSHYQLELVHEMLTLEPELAEQVVAHTGGNPLFAVQLVGDWVERGALSSSHRGYQLNEDLGDAVPATIRELVEARLARLIAGGPAEEGAQDDEALELAAALGMRVDADDWDAACRHAGLEVELGRLTEALVDSGLAERLHRGWSFAHGVVRQCLEARARREGRWQTHHAACAKMLEDRGGNDTPSAAVRLAEHWLEAGQPECAIGPLLFAATELVERGEHTRAQDLLDRREEALAHMEIGTDERAWSQGWVVRARSLMAHGPNPESLEYFDRVEHCARESGCRDLLAAAGHLRGIDASRRGDSDAGLAYFEQSRRDATAVGDQSLVAHNTRWIGTLRQARAEFELAQESFEQAMRDFERLADDQYHGEAHNELAYLCLQRGDLDGAEALLEQALAFWENSPTRNPLGLANTYNILGEVYRQRARPAEALAHYRRALRIYERTELDNFAHVTRLNIGLALVLDEQFAQAREVLEDVEHSLHAPTRAMCRLALLSCAADEETWDDWDRWADEAIAWFEEHEFFEQANAWAAEVAGERAASRGRLERARRVWELSERQWRAIGDTQSAARVADRIAALAK</sequence>
<dbReference type="SMART" id="SM00220">
    <property type="entry name" value="S_TKc"/>
    <property type="match status" value="1"/>
</dbReference>
<dbReference type="GO" id="GO:0005524">
    <property type="term" value="F:ATP binding"/>
    <property type="evidence" value="ECO:0007669"/>
    <property type="project" value="UniProtKB-UniRule"/>
</dbReference>
<dbReference type="SUPFAM" id="SSF52540">
    <property type="entry name" value="P-loop containing nucleoside triphosphate hydrolases"/>
    <property type="match status" value="1"/>
</dbReference>
<keyword evidence="5" id="KW-0802">TPR repeat</keyword>
<protein>
    <submittedName>
        <fullName evidence="9">Tetratricopeptide repeat protein</fullName>
    </submittedName>
</protein>
<evidence type="ECO:0000256" key="6">
    <source>
        <dbReference type="PROSITE-ProRule" id="PRU10141"/>
    </source>
</evidence>
<keyword evidence="2 6" id="KW-0547">Nucleotide-binding</keyword>
<evidence type="ECO:0000256" key="7">
    <source>
        <dbReference type="SAM" id="MobiDB-lite"/>
    </source>
</evidence>
<proteinExistence type="predicted"/>
<dbReference type="PROSITE" id="PS50011">
    <property type="entry name" value="PROTEIN_KINASE_DOM"/>
    <property type="match status" value="1"/>
</dbReference>
<dbReference type="AlphaFoldDB" id="A0A4Y6PZ99"/>
<keyword evidence="3" id="KW-0418">Kinase</keyword>
<dbReference type="OrthoDB" id="5477118at2"/>
<evidence type="ECO:0000256" key="5">
    <source>
        <dbReference type="PROSITE-ProRule" id="PRU00339"/>
    </source>
</evidence>
<dbReference type="PROSITE" id="PS50005">
    <property type="entry name" value="TPR"/>
    <property type="match status" value="1"/>
</dbReference>
<dbReference type="Proteomes" id="UP000315995">
    <property type="component" value="Chromosome"/>
</dbReference>
<dbReference type="InterPro" id="IPR008271">
    <property type="entry name" value="Ser/Thr_kinase_AS"/>
</dbReference>
<accession>A0A5B8YH10</accession>
<accession>A0A4Y6PZ99</accession>
<dbReference type="SUPFAM" id="SSF48452">
    <property type="entry name" value="TPR-like"/>
    <property type="match status" value="1"/>
</dbReference>
<dbReference type="PANTHER" id="PTHR43289">
    <property type="entry name" value="MITOGEN-ACTIVATED PROTEIN KINASE KINASE KINASE 20-RELATED"/>
    <property type="match status" value="1"/>
</dbReference>
<dbReference type="RefSeq" id="WP_141200102.1">
    <property type="nucleotide sequence ID" value="NZ_CP041186.1"/>
</dbReference>
<dbReference type="PROSITE" id="PS00107">
    <property type="entry name" value="PROTEIN_KINASE_ATP"/>
    <property type="match status" value="1"/>
</dbReference>
<dbReference type="PANTHER" id="PTHR43289:SF30">
    <property type="entry name" value="NON-SPECIFIC SERINE_THREONINE PROTEIN KINASE"/>
    <property type="match status" value="1"/>
</dbReference>
<keyword evidence="1" id="KW-0808">Transferase</keyword>
<dbReference type="CDD" id="cd14014">
    <property type="entry name" value="STKc_PknB_like"/>
    <property type="match status" value="1"/>
</dbReference>
<evidence type="ECO:0000256" key="2">
    <source>
        <dbReference type="ARBA" id="ARBA00022741"/>
    </source>
</evidence>
<feature type="domain" description="Protein kinase" evidence="8">
    <location>
        <begin position="15"/>
        <end position="292"/>
    </location>
</feature>
<dbReference type="EMBL" id="CP041186">
    <property type="protein sequence ID" value="QDG53648.1"/>
    <property type="molecule type" value="Genomic_DNA"/>
</dbReference>
<keyword evidence="10" id="KW-1185">Reference proteome</keyword>
<evidence type="ECO:0000256" key="1">
    <source>
        <dbReference type="ARBA" id="ARBA00022679"/>
    </source>
</evidence>
<dbReference type="SUPFAM" id="SSF56112">
    <property type="entry name" value="Protein kinase-like (PK-like)"/>
    <property type="match status" value="1"/>
</dbReference>
<evidence type="ECO:0000259" key="8">
    <source>
        <dbReference type="PROSITE" id="PS50011"/>
    </source>
</evidence>
<dbReference type="InterPro" id="IPR011009">
    <property type="entry name" value="Kinase-like_dom_sf"/>
</dbReference>
<organism evidence="9 10">
    <name type="scientific">Persicimonas caeni</name>
    <dbReference type="NCBI Taxonomy" id="2292766"/>
    <lineage>
        <taxon>Bacteria</taxon>
        <taxon>Deltaproteobacteria</taxon>
        <taxon>Bradymonadales</taxon>
        <taxon>Bradymonadaceae</taxon>
        <taxon>Persicimonas</taxon>
    </lineage>
</organism>
<evidence type="ECO:0000313" key="10">
    <source>
        <dbReference type="Proteomes" id="UP000315995"/>
    </source>
</evidence>
<dbReference type="InterPro" id="IPR011990">
    <property type="entry name" value="TPR-like_helical_dom_sf"/>
</dbReference>
<dbReference type="Gene3D" id="1.10.510.10">
    <property type="entry name" value="Transferase(Phosphotransferase) domain 1"/>
    <property type="match status" value="1"/>
</dbReference>
<dbReference type="GO" id="GO:0004674">
    <property type="term" value="F:protein serine/threonine kinase activity"/>
    <property type="evidence" value="ECO:0007669"/>
    <property type="project" value="TreeGrafter"/>
</dbReference>
<dbReference type="InterPro" id="IPR017441">
    <property type="entry name" value="Protein_kinase_ATP_BS"/>
</dbReference>
<dbReference type="Gene3D" id="1.25.40.10">
    <property type="entry name" value="Tetratricopeptide repeat domain"/>
    <property type="match status" value="1"/>
</dbReference>
<reference evidence="9 10" key="1">
    <citation type="submission" date="2019-06" db="EMBL/GenBank/DDBJ databases">
        <title>Persicimonas caeni gen. nov., sp. nov., a predatory bacterium isolated from solar saltern.</title>
        <authorList>
            <person name="Wang S."/>
        </authorList>
    </citation>
    <scope>NUCLEOTIDE SEQUENCE [LARGE SCALE GENOMIC DNA]</scope>
    <source>
        <strain evidence="9 10">YN101</strain>
    </source>
</reference>
<dbReference type="PROSITE" id="PS00108">
    <property type="entry name" value="PROTEIN_KINASE_ST"/>
    <property type="match status" value="1"/>
</dbReference>
<evidence type="ECO:0000256" key="3">
    <source>
        <dbReference type="ARBA" id="ARBA00022777"/>
    </source>
</evidence>
<dbReference type="Pfam" id="PF13424">
    <property type="entry name" value="TPR_12"/>
    <property type="match status" value="1"/>
</dbReference>
<dbReference type="InterPro" id="IPR019734">
    <property type="entry name" value="TPR_rpt"/>
</dbReference>
<name>A0A4Y6PZ99_PERCE</name>
<dbReference type="InterPro" id="IPR027417">
    <property type="entry name" value="P-loop_NTPase"/>
</dbReference>
<dbReference type="Pfam" id="PF13191">
    <property type="entry name" value="AAA_16"/>
    <property type="match status" value="1"/>
</dbReference>